<feature type="domain" description="PNPLA" evidence="4">
    <location>
        <begin position="634"/>
        <end position="810"/>
    </location>
</feature>
<dbReference type="VEuPathDB" id="AmoebaDB:ACA1_072260"/>
<feature type="region of interest" description="Disordered" evidence="3">
    <location>
        <begin position="904"/>
        <end position="933"/>
    </location>
</feature>
<feature type="compositionally biased region" description="Basic and acidic residues" evidence="3">
    <location>
        <begin position="500"/>
        <end position="511"/>
    </location>
</feature>
<evidence type="ECO:0000259" key="4">
    <source>
        <dbReference type="PROSITE" id="PS51635"/>
    </source>
</evidence>
<feature type="compositionally biased region" description="Basic and acidic residues" evidence="3">
    <location>
        <begin position="42"/>
        <end position="59"/>
    </location>
</feature>
<dbReference type="Proteomes" id="UP000011083">
    <property type="component" value="Unassembled WGS sequence"/>
</dbReference>
<dbReference type="EMBL" id="KB007857">
    <property type="protein sequence ID" value="ELR23604.1"/>
    <property type="molecule type" value="Genomic_DNA"/>
</dbReference>
<feature type="active site" description="Nucleophile" evidence="2">
    <location>
        <position position="665"/>
    </location>
</feature>
<gene>
    <name evidence="5" type="ORF">ACA1_072260</name>
</gene>
<dbReference type="InterPro" id="IPR047156">
    <property type="entry name" value="Teg/CotR/CapV-like"/>
</dbReference>
<feature type="compositionally biased region" description="Polar residues" evidence="3">
    <location>
        <begin position="1"/>
        <end position="11"/>
    </location>
</feature>
<reference evidence="5 6" key="1">
    <citation type="journal article" date="2013" name="Genome Biol.">
        <title>Genome of Acanthamoeba castellanii highlights extensive lateral gene transfer and early evolution of tyrosine kinase signaling.</title>
        <authorList>
            <person name="Clarke M."/>
            <person name="Lohan A.J."/>
            <person name="Liu B."/>
            <person name="Lagkouvardos I."/>
            <person name="Roy S."/>
            <person name="Zafar N."/>
            <person name="Bertelli C."/>
            <person name="Schilde C."/>
            <person name="Kianianmomeni A."/>
            <person name="Burglin T.R."/>
            <person name="Frech C."/>
            <person name="Turcotte B."/>
            <person name="Kopec K.O."/>
            <person name="Synnott J.M."/>
            <person name="Choo C."/>
            <person name="Paponov I."/>
            <person name="Finkler A."/>
            <person name="Soon Heng Tan C."/>
            <person name="Hutchins A.P."/>
            <person name="Weinmeier T."/>
            <person name="Rattei T."/>
            <person name="Chu J.S."/>
            <person name="Gimenez G."/>
            <person name="Irimia M."/>
            <person name="Rigden D.J."/>
            <person name="Fitzpatrick D.A."/>
            <person name="Lorenzo-Morales J."/>
            <person name="Bateman A."/>
            <person name="Chiu C.H."/>
            <person name="Tang P."/>
            <person name="Hegemann P."/>
            <person name="Fromm H."/>
            <person name="Raoult D."/>
            <person name="Greub G."/>
            <person name="Miranda-Saavedra D."/>
            <person name="Chen N."/>
            <person name="Nash P."/>
            <person name="Ginger M.L."/>
            <person name="Horn M."/>
            <person name="Schaap P."/>
            <person name="Caler L."/>
            <person name="Loftus B."/>
        </authorList>
    </citation>
    <scope>NUCLEOTIDE SEQUENCE [LARGE SCALE GENOMIC DNA]</scope>
    <source>
        <strain evidence="5 6">Neff</strain>
    </source>
</reference>
<keyword evidence="1 2" id="KW-0443">Lipid metabolism</keyword>
<dbReference type="PANTHER" id="PTHR24138">
    <property type="entry name" value="INTRACELLLAR PHOSPHOLIPASE A FAMILY"/>
    <property type="match status" value="1"/>
</dbReference>
<feature type="compositionally biased region" description="Gly residues" evidence="3">
    <location>
        <begin position="905"/>
        <end position="917"/>
    </location>
</feature>
<accession>L8HDN5</accession>
<evidence type="ECO:0000256" key="2">
    <source>
        <dbReference type="PROSITE-ProRule" id="PRU01161"/>
    </source>
</evidence>
<dbReference type="PANTHER" id="PTHR24138:SF10">
    <property type="entry name" value="PHOSPHOLIPASE A2"/>
    <property type="match status" value="1"/>
</dbReference>
<keyword evidence="6" id="KW-1185">Reference proteome</keyword>
<proteinExistence type="predicted"/>
<feature type="region of interest" description="Disordered" evidence="3">
    <location>
        <begin position="556"/>
        <end position="622"/>
    </location>
</feature>
<feature type="compositionally biased region" description="Basic residues" evidence="3">
    <location>
        <begin position="60"/>
        <end position="69"/>
    </location>
</feature>
<organism evidence="5 6">
    <name type="scientific">Acanthamoeba castellanii (strain ATCC 30010 / Neff)</name>
    <dbReference type="NCBI Taxonomy" id="1257118"/>
    <lineage>
        <taxon>Eukaryota</taxon>
        <taxon>Amoebozoa</taxon>
        <taxon>Discosea</taxon>
        <taxon>Longamoebia</taxon>
        <taxon>Centramoebida</taxon>
        <taxon>Acanthamoebidae</taxon>
        <taxon>Acanthamoeba</taxon>
    </lineage>
</organism>
<dbReference type="GO" id="GO:0016787">
    <property type="term" value="F:hydrolase activity"/>
    <property type="evidence" value="ECO:0007669"/>
    <property type="project" value="UniProtKB-UniRule"/>
</dbReference>
<feature type="region of interest" description="Disordered" evidence="3">
    <location>
        <begin position="1"/>
        <end position="197"/>
    </location>
</feature>
<feature type="compositionally biased region" description="Polar residues" evidence="3">
    <location>
        <begin position="146"/>
        <end position="158"/>
    </location>
</feature>
<dbReference type="InterPro" id="IPR002641">
    <property type="entry name" value="PNPLA_dom"/>
</dbReference>
<feature type="active site" description="Proton acceptor" evidence="2">
    <location>
        <position position="797"/>
    </location>
</feature>
<dbReference type="GO" id="GO:0016042">
    <property type="term" value="P:lipid catabolic process"/>
    <property type="evidence" value="ECO:0007669"/>
    <property type="project" value="UniProtKB-UniRule"/>
</dbReference>
<dbReference type="OrthoDB" id="1658288at2759"/>
<feature type="compositionally biased region" description="Acidic residues" evidence="3">
    <location>
        <begin position="159"/>
        <end position="183"/>
    </location>
</feature>
<dbReference type="AlphaFoldDB" id="L8HDN5"/>
<feature type="region of interest" description="Disordered" evidence="3">
    <location>
        <begin position="478"/>
        <end position="513"/>
    </location>
</feature>
<name>L8HDN5_ACACF</name>
<feature type="short sequence motif" description="GXSXG" evidence="2">
    <location>
        <begin position="663"/>
        <end position="667"/>
    </location>
</feature>
<dbReference type="RefSeq" id="XP_004353132.1">
    <property type="nucleotide sequence ID" value="XM_004353080.1"/>
</dbReference>
<feature type="compositionally biased region" description="Polar residues" evidence="3">
    <location>
        <begin position="560"/>
        <end position="572"/>
    </location>
</feature>
<dbReference type="SUPFAM" id="SSF52151">
    <property type="entry name" value="FabD/lysophospholipase-like"/>
    <property type="match status" value="1"/>
</dbReference>
<feature type="compositionally biased region" description="Basic and acidic residues" evidence="3">
    <location>
        <begin position="120"/>
        <end position="145"/>
    </location>
</feature>
<keyword evidence="2" id="KW-0442">Lipid degradation</keyword>
<comment type="caution">
    <text evidence="2">Lacks conserved residue(s) required for the propagation of feature annotation.</text>
</comment>
<evidence type="ECO:0000313" key="5">
    <source>
        <dbReference type="EMBL" id="ELR23604.1"/>
    </source>
</evidence>
<dbReference type="PROSITE" id="PS51635">
    <property type="entry name" value="PNPLA"/>
    <property type="match status" value="1"/>
</dbReference>
<keyword evidence="2" id="KW-0378">Hydrolase</keyword>
<feature type="compositionally biased region" description="Low complexity" evidence="3">
    <location>
        <begin position="918"/>
        <end position="933"/>
    </location>
</feature>
<dbReference type="InterPro" id="IPR016035">
    <property type="entry name" value="Acyl_Trfase/lysoPLipase"/>
</dbReference>
<evidence type="ECO:0000313" key="6">
    <source>
        <dbReference type="Proteomes" id="UP000011083"/>
    </source>
</evidence>
<evidence type="ECO:0000256" key="1">
    <source>
        <dbReference type="ARBA" id="ARBA00023098"/>
    </source>
</evidence>
<feature type="compositionally biased region" description="Low complexity" evidence="3">
    <location>
        <begin position="22"/>
        <end position="34"/>
    </location>
</feature>
<feature type="compositionally biased region" description="Low complexity" evidence="3">
    <location>
        <begin position="595"/>
        <end position="622"/>
    </location>
</feature>
<evidence type="ECO:0000256" key="3">
    <source>
        <dbReference type="SAM" id="MobiDB-lite"/>
    </source>
</evidence>
<dbReference type="KEGG" id="acan:ACA1_072260"/>
<dbReference type="GeneID" id="14924585"/>
<sequence length="975" mass="108644">MTTLPKGTTSATKRRKAVSFTAAAEEQQQQEQQQSPTKARAQQRDRGSTASKEENERKGTSPKKQRRRIQSAEDLPKRDRKKKKKGKGKKKGSFLSETEMQHDSIEDSSPPRPKRSPSPKPERKGKEKEEREAVPPPAHEEEPLSRNDSSNTTWYNTDTDAEMSDSSDFEDEDEDSWESDELETTPQRDTLSPPEQDLRGIVGLVRGKGVKPVLCEVGGQNLNCCNLLLQGSSKLEEPIVEKKGQAKDLVTEGDNIPAAFNILLCPQHNPADVLELAADSNADMQRWLAFFRSLYTSCRLTSESNRQNEVGASLIQGFLWLHISWTGLTNISTLTDLYERAKPSHRAMAVETKWQWQRYYCICDSSRFEWFALSYVATRCGPPFTVSRVAVHIQKVVPLHSVIQVQTSVIEPTRTIKFMARRNSKSAFIGWGDDVEKVLDPRYYRYKVSLIKANSKESFAFLTSSIEDMHAWSKAIVSHQREPETRRSGGGTTSNMPTLIEEKSPRPEKSAGETIVRTKYREFRHWRNVKVVMKDDEDNEVLKIRSSCRQFRKKAEKNMASAQWRGQRSKSAGNLRANVNPPASPRLASRDDFQSHPAVSPASPRSPRMRDTSATGSGGTADTTTTSNKKYFVLSLDGGGSRCIIQTVILQRLVQVKFDLFAGVSGGSINAAMLATGMKPELMAEVQKFMAPAVFGKGKRQATLELKGLSLRRQSLAQCSNRLLIVSFVLDNEKDGQGRMWEPRVYHNVPMKKCDEADQLPFAMKKRELEDTPLWDHCLASSAAPTYFKSHPVRAADLHILNIGTGRITQYLEGEDDDHDWGIIQWGPKLPGLLFAAHDSFGHQLSSTILGSRYHRLDPFLDRPLGMDDSSSLPALIHLAQTINLEDTIEWIRHHIYAEMKPTTVGGGGISSSGGGLSTRTSTSKTTTTTAKSSFKLPHASAATIPAGVGLNSPGARTSQTWDNAWFDAHSAGQS</sequence>
<protein>
    <submittedName>
        <fullName evidence="5">Phospholipase, patatin family protein</fullName>
    </submittedName>
</protein>
<dbReference type="Gene3D" id="3.40.1090.10">
    <property type="entry name" value="Cytosolic phospholipase A2 catalytic domain"/>
    <property type="match status" value="1"/>
</dbReference>
<feature type="compositionally biased region" description="Basic residues" evidence="3">
    <location>
        <begin position="78"/>
        <end position="92"/>
    </location>
</feature>
<dbReference type="Pfam" id="PF01734">
    <property type="entry name" value="Patatin"/>
    <property type="match status" value="1"/>
</dbReference>